<protein>
    <submittedName>
        <fullName evidence="1">RNA-directed DNA polymerase protein</fullName>
        <ecNumber evidence="1">2.7.7.49</ecNumber>
    </submittedName>
</protein>
<name>A0ACB7WTX2_DIOAL</name>
<evidence type="ECO:0000313" key="1">
    <source>
        <dbReference type="EMBL" id="KAH7691834.1"/>
    </source>
</evidence>
<evidence type="ECO:0000313" key="2">
    <source>
        <dbReference type="Proteomes" id="UP000827976"/>
    </source>
</evidence>
<organism evidence="1 2">
    <name type="scientific">Dioscorea alata</name>
    <name type="common">Purple yam</name>
    <dbReference type="NCBI Taxonomy" id="55571"/>
    <lineage>
        <taxon>Eukaryota</taxon>
        <taxon>Viridiplantae</taxon>
        <taxon>Streptophyta</taxon>
        <taxon>Embryophyta</taxon>
        <taxon>Tracheophyta</taxon>
        <taxon>Spermatophyta</taxon>
        <taxon>Magnoliopsida</taxon>
        <taxon>Liliopsida</taxon>
        <taxon>Dioscoreales</taxon>
        <taxon>Dioscoreaceae</taxon>
        <taxon>Dioscorea</taxon>
    </lineage>
</organism>
<accession>A0ACB7WTX2</accession>
<dbReference type="Proteomes" id="UP000827976">
    <property type="component" value="Chromosome 1"/>
</dbReference>
<dbReference type="EC" id="2.7.7.49" evidence="1"/>
<keyword evidence="2" id="KW-1185">Reference proteome</keyword>
<keyword evidence="1" id="KW-0808">Transferase</keyword>
<proteinExistence type="predicted"/>
<gene>
    <name evidence="1" type="ORF">IHE45_01G023400</name>
</gene>
<dbReference type="EMBL" id="CM037011">
    <property type="protein sequence ID" value="KAH7691834.1"/>
    <property type="molecule type" value="Genomic_DNA"/>
</dbReference>
<reference evidence="2" key="1">
    <citation type="journal article" date="2022" name="Nat. Commun.">
        <title>Chromosome evolution and the genetic basis of agronomically important traits in greater yam.</title>
        <authorList>
            <person name="Bredeson J.V."/>
            <person name="Lyons J.B."/>
            <person name="Oniyinde I.O."/>
            <person name="Okereke N.R."/>
            <person name="Kolade O."/>
            <person name="Nnabue I."/>
            <person name="Nwadili C.O."/>
            <person name="Hribova E."/>
            <person name="Parker M."/>
            <person name="Nwogha J."/>
            <person name="Shu S."/>
            <person name="Carlson J."/>
            <person name="Kariba R."/>
            <person name="Muthemba S."/>
            <person name="Knop K."/>
            <person name="Barton G.J."/>
            <person name="Sherwood A.V."/>
            <person name="Lopez-Montes A."/>
            <person name="Asiedu R."/>
            <person name="Jamnadass R."/>
            <person name="Muchugi A."/>
            <person name="Goodstein D."/>
            <person name="Egesi C.N."/>
            <person name="Featherston J."/>
            <person name="Asfaw A."/>
            <person name="Simpson G.G."/>
            <person name="Dolezel J."/>
            <person name="Hendre P.S."/>
            <person name="Van Deynze A."/>
            <person name="Kumar P.L."/>
            <person name="Obidiegwu J.E."/>
            <person name="Bhattacharjee R."/>
            <person name="Rokhsar D.S."/>
        </authorList>
    </citation>
    <scope>NUCLEOTIDE SEQUENCE [LARGE SCALE GENOMIC DNA]</scope>
    <source>
        <strain evidence="2">cv. TDa95/00328</strain>
    </source>
</reference>
<comment type="caution">
    <text evidence="1">The sequence shown here is derived from an EMBL/GenBank/DDBJ whole genome shotgun (WGS) entry which is preliminary data.</text>
</comment>
<keyword evidence="1" id="KW-0548">Nucleotidyltransferase</keyword>
<keyword evidence="1" id="KW-0695">RNA-directed DNA polymerase</keyword>
<sequence>MKEYIDTLKKLDAPIRKELTVDLILGSLPDSYDQFIMKYNMHGMDKTLTELYGMLKNAEQSIKKSIPVLMVRKDKGKGGKWKGKAKSKPKEKVGPYSKGKEAKKPKPKPQKEDICFHCNEAGHWKRNCPLYLEELKKRDKPSTLGIYMIEVNLSIFISWVLDTGCGSHICSNVQRLRNRRRLTEGEVDLKVGNRARVAAIEIGHYPLTLPSRLILNLINYYYVPAMGRNIISVSCLDNDSYNFIIKNNVISIFCNDILYGNAILSNGLYILDIKNHKSIYNIDTKRVKLNESNHSYF</sequence>